<evidence type="ECO:0000256" key="1">
    <source>
        <dbReference type="SAM" id="SignalP"/>
    </source>
</evidence>
<keyword evidence="5" id="KW-1185">Reference proteome</keyword>
<proteinExistence type="predicted"/>
<feature type="domain" description="DUF5916" evidence="3">
    <location>
        <begin position="242"/>
        <end position="341"/>
    </location>
</feature>
<dbReference type="PROSITE" id="PS51257">
    <property type="entry name" value="PROKAR_LIPOPROTEIN"/>
    <property type="match status" value="1"/>
</dbReference>
<feature type="domain" description="Carbohydrate-binding" evidence="2">
    <location>
        <begin position="45"/>
        <end position="210"/>
    </location>
</feature>
<reference evidence="4 5" key="1">
    <citation type="submission" date="2021-02" db="EMBL/GenBank/DDBJ databases">
        <title>De Novo genome assembly of isolated myxobacteria.</title>
        <authorList>
            <person name="Stevens D.C."/>
        </authorList>
    </citation>
    <scope>NUCLEOTIDE SEQUENCE [LARGE SCALE GENOMIC DNA]</scope>
    <source>
        <strain evidence="5">SCPEA02</strain>
    </source>
</reference>
<dbReference type="Proteomes" id="UP000662747">
    <property type="component" value="Chromosome"/>
</dbReference>
<protein>
    <submittedName>
        <fullName evidence="4">Carbohydrate binding family 9 domain-containing protein</fullName>
    </submittedName>
</protein>
<organism evidence="4 5">
    <name type="scientific">Pyxidicoccus parkwayensis</name>
    <dbReference type="NCBI Taxonomy" id="2813578"/>
    <lineage>
        <taxon>Bacteria</taxon>
        <taxon>Pseudomonadati</taxon>
        <taxon>Myxococcota</taxon>
        <taxon>Myxococcia</taxon>
        <taxon>Myxococcales</taxon>
        <taxon>Cystobacterineae</taxon>
        <taxon>Myxococcaceae</taxon>
        <taxon>Pyxidicoccus</taxon>
    </lineage>
</organism>
<feature type="signal peptide" evidence="1">
    <location>
        <begin position="1"/>
        <end position="23"/>
    </location>
</feature>
<evidence type="ECO:0000259" key="2">
    <source>
        <dbReference type="Pfam" id="PF06452"/>
    </source>
</evidence>
<dbReference type="Pfam" id="PF06452">
    <property type="entry name" value="CBM9_1"/>
    <property type="match status" value="1"/>
</dbReference>
<dbReference type="InterPro" id="IPR045670">
    <property type="entry name" value="DUF5916"/>
</dbReference>
<accession>A0ABX7P9S1</accession>
<evidence type="ECO:0000313" key="5">
    <source>
        <dbReference type="Proteomes" id="UP000662747"/>
    </source>
</evidence>
<evidence type="ECO:0000313" key="4">
    <source>
        <dbReference type="EMBL" id="QSQ27162.1"/>
    </source>
</evidence>
<dbReference type="CDD" id="cd09618">
    <property type="entry name" value="CBM9_like_2"/>
    <property type="match status" value="1"/>
</dbReference>
<name>A0ABX7P9S1_9BACT</name>
<dbReference type="Pfam" id="PF19313">
    <property type="entry name" value="DUF5916"/>
    <property type="match status" value="1"/>
</dbReference>
<feature type="chain" id="PRO_5047467094" evidence="1">
    <location>
        <begin position="24"/>
        <end position="706"/>
    </location>
</feature>
<gene>
    <name evidence="4" type="ORF">JY651_20600</name>
</gene>
<keyword evidence="1" id="KW-0732">Signal</keyword>
<dbReference type="Gene3D" id="2.60.40.1190">
    <property type="match status" value="1"/>
</dbReference>
<dbReference type="SUPFAM" id="SSF49344">
    <property type="entry name" value="CBD9-like"/>
    <property type="match status" value="1"/>
</dbReference>
<dbReference type="InterPro" id="IPR010502">
    <property type="entry name" value="Carb-bd_dom_fam9"/>
</dbReference>
<dbReference type="EMBL" id="CP071090">
    <property type="protein sequence ID" value="QSQ27162.1"/>
    <property type="molecule type" value="Genomic_DNA"/>
</dbReference>
<sequence length="706" mass="80592">MKTSTCTWGAALFLACLPTLALADSPEDKQYYNYKATFTSEPITIDGKPDEAVWQTAPEVSGWHLTRIDYGNPARDDTKVRILYDKKNLYVLFHCLDKDPSKITAYSVQNESFLHQEDNVTVMLDTFKDHRNAYYFWTNPLGVRTDGRIVADGEAFTTSWAGEWESMGSITEDGWYSEVRIPFANFQFPSTEEVTFGLMLDREQARTQEWSNWTPDGVNSAKVSRFPHLEGLKNIEGRRSWSITPYVATDVALQTTASRKVFKPNAGFDARIDPTPNVALKLTANPDFSDVEADQDRLLLDTEEPLLPERRPFFVESEHLFLAPIKIFTSRRIAMKPHDQVLGGAQLTGKVGGLGFALLDVQHRDDPGDGSNERENLNSGVLRLQQDIGKRSAINLIAVSRKGDKYGWFRTTGLDANIHIWEELFVQAQILKSWSDVAGHKDSEAYKIAIHRFDTNSEFWIHLEDIGKRYANPLGYTPVLDKQGYNTHLYLTPFPKLRFLPQVNLTWDSLWRRDHEHVRTRLRNRVNVQPYLHHNFALYADYVYDDNEGFKDRIATGGFILFPNDWQSLTLTAFTGNFLGGPTRGVNGALNIKMGNRLQAKFSGFYTESKDVPKNSELYGTSGTGHSWSGYAQLRYQFNPNLYTRVTFQQGAVSELADYSNVKGTLLDAVFGWHYRDWSDLFFVYSDQPFNGSQERRILSKISFTY</sequence>
<dbReference type="RefSeq" id="WP_206728689.1">
    <property type="nucleotide sequence ID" value="NZ_CP071090.1"/>
</dbReference>
<evidence type="ECO:0000259" key="3">
    <source>
        <dbReference type="Pfam" id="PF19313"/>
    </source>
</evidence>